<dbReference type="InterPro" id="IPR000836">
    <property type="entry name" value="PRTase_dom"/>
</dbReference>
<evidence type="ECO:0000256" key="7">
    <source>
        <dbReference type="ARBA" id="ARBA00022679"/>
    </source>
</evidence>
<organism evidence="12">
    <name type="scientific">freshwater metagenome</name>
    <dbReference type="NCBI Taxonomy" id="449393"/>
    <lineage>
        <taxon>unclassified sequences</taxon>
        <taxon>metagenomes</taxon>
        <taxon>ecological metagenomes</taxon>
    </lineage>
</organism>
<evidence type="ECO:0000256" key="1">
    <source>
        <dbReference type="ARBA" id="ARBA00001946"/>
    </source>
</evidence>
<dbReference type="GO" id="GO:0006223">
    <property type="term" value="P:uracil salvage"/>
    <property type="evidence" value="ECO:0007669"/>
    <property type="project" value="InterPro"/>
</dbReference>
<dbReference type="NCBIfam" id="NF001097">
    <property type="entry name" value="PRK00129.1"/>
    <property type="match status" value="1"/>
</dbReference>
<dbReference type="PANTHER" id="PTHR32315">
    <property type="entry name" value="ADENINE PHOSPHORIBOSYLTRANSFERASE"/>
    <property type="match status" value="1"/>
</dbReference>
<evidence type="ECO:0000256" key="8">
    <source>
        <dbReference type="ARBA" id="ARBA00022741"/>
    </source>
</evidence>
<evidence type="ECO:0000256" key="6">
    <source>
        <dbReference type="ARBA" id="ARBA00022676"/>
    </source>
</evidence>
<keyword evidence="5" id="KW-0021">Allosteric enzyme</keyword>
<dbReference type="InterPro" id="IPR050054">
    <property type="entry name" value="UPRTase/APRTase"/>
</dbReference>
<comment type="pathway">
    <text evidence="2">Pyrimidine metabolism; UMP biosynthesis via salvage pathway; UMP from uracil: step 1/1.</text>
</comment>
<comment type="similarity">
    <text evidence="3">Belongs to the UPRTase family.</text>
</comment>
<sequence length="240" mass="25749">MELGCGSALIWGDATAIREKTVAPAYRFTVTQLQVVDHPLIADAIRQLRDERTPNADFLRLAGEITRYLAYEAFRTVPVVQTTVDTPVMKNAPAVRVEREYLIVPILRAGLGMSPAVQAVLPRHRVCLMGLRRNEETLQPDLYLDGLPERLDGVSVVICDPMLATGGSLIAAIELLKSRGAADITALVLIASQPGVDVVSAAHPDVRIAAAALDPILNDVGYITPGLGDAGDRLFGPPAR</sequence>
<dbReference type="Gene3D" id="3.40.50.2020">
    <property type="match status" value="1"/>
</dbReference>
<dbReference type="FunFam" id="3.40.50.2020:FF:000003">
    <property type="entry name" value="Uracil phosphoribosyltransferase"/>
    <property type="match status" value="1"/>
</dbReference>
<protein>
    <recommendedName>
        <fullName evidence="4">uracil phosphoribosyltransferase</fullName>
        <ecNumber evidence="4">2.4.2.9</ecNumber>
    </recommendedName>
    <alternativeName>
        <fullName evidence="10">UMP pyrophosphorylase</fullName>
    </alternativeName>
</protein>
<dbReference type="EC" id="2.4.2.9" evidence="4"/>
<dbReference type="GO" id="GO:0004845">
    <property type="term" value="F:uracil phosphoribosyltransferase activity"/>
    <property type="evidence" value="ECO:0007669"/>
    <property type="project" value="UniProtKB-EC"/>
</dbReference>
<evidence type="ECO:0000313" key="12">
    <source>
        <dbReference type="EMBL" id="CAB4790649.1"/>
    </source>
</evidence>
<evidence type="ECO:0000256" key="9">
    <source>
        <dbReference type="ARBA" id="ARBA00023134"/>
    </source>
</evidence>
<gene>
    <name evidence="12" type="ORF">UFOPK2958_01157</name>
</gene>
<name>A0A6J6X2I7_9ZZZZ</name>
<dbReference type="Pfam" id="PF14681">
    <property type="entry name" value="UPRTase"/>
    <property type="match status" value="1"/>
</dbReference>
<reference evidence="12" key="1">
    <citation type="submission" date="2020-05" db="EMBL/GenBank/DDBJ databases">
        <authorList>
            <person name="Chiriac C."/>
            <person name="Salcher M."/>
            <person name="Ghai R."/>
            <person name="Kavagutti S V."/>
        </authorList>
    </citation>
    <scope>NUCLEOTIDE SEQUENCE</scope>
</reference>
<dbReference type="GO" id="GO:0005737">
    <property type="term" value="C:cytoplasm"/>
    <property type="evidence" value="ECO:0007669"/>
    <property type="project" value="UniProtKB-ARBA"/>
</dbReference>
<keyword evidence="8" id="KW-0547">Nucleotide-binding</keyword>
<dbReference type="PANTHER" id="PTHR32315:SF4">
    <property type="entry name" value="URACIL PHOSPHORIBOSYLTRANSFERASE, CHLOROPLASTIC"/>
    <property type="match status" value="1"/>
</dbReference>
<dbReference type="GO" id="GO:0044206">
    <property type="term" value="P:UMP salvage"/>
    <property type="evidence" value="ECO:0007669"/>
    <property type="project" value="UniProtKB-UniPathway"/>
</dbReference>
<dbReference type="AlphaFoldDB" id="A0A6J6X2I7"/>
<dbReference type="SUPFAM" id="SSF53271">
    <property type="entry name" value="PRTase-like"/>
    <property type="match status" value="1"/>
</dbReference>
<evidence type="ECO:0000256" key="2">
    <source>
        <dbReference type="ARBA" id="ARBA00005180"/>
    </source>
</evidence>
<evidence type="ECO:0000256" key="3">
    <source>
        <dbReference type="ARBA" id="ARBA00009516"/>
    </source>
</evidence>
<evidence type="ECO:0000259" key="11">
    <source>
        <dbReference type="Pfam" id="PF14681"/>
    </source>
</evidence>
<dbReference type="CDD" id="cd06223">
    <property type="entry name" value="PRTases_typeI"/>
    <property type="match status" value="1"/>
</dbReference>
<dbReference type="UniPathway" id="UPA00574">
    <property type="reaction ID" value="UER00636"/>
</dbReference>
<dbReference type="EMBL" id="CAFAAB010000146">
    <property type="protein sequence ID" value="CAB4790649.1"/>
    <property type="molecule type" value="Genomic_DNA"/>
</dbReference>
<dbReference type="NCBIfam" id="TIGR01091">
    <property type="entry name" value="upp"/>
    <property type="match status" value="1"/>
</dbReference>
<keyword evidence="9" id="KW-0342">GTP-binding</keyword>
<accession>A0A6J6X2I7</accession>
<dbReference type="InterPro" id="IPR029057">
    <property type="entry name" value="PRTase-like"/>
</dbReference>
<evidence type="ECO:0000256" key="5">
    <source>
        <dbReference type="ARBA" id="ARBA00022533"/>
    </source>
</evidence>
<dbReference type="InterPro" id="IPR005765">
    <property type="entry name" value="UPRT"/>
</dbReference>
<proteinExistence type="inferred from homology"/>
<dbReference type="GO" id="GO:0005525">
    <property type="term" value="F:GTP binding"/>
    <property type="evidence" value="ECO:0007669"/>
    <property type="project" value="UniProtKB-KW"/>
</dbReference>
<evidence type="ECO:0000256" key="10">
    <source>
        <dbReference type="ARBA" id="ARBA00031082"/>
    </source>
</evidence>
<feature type="domain" description="Phosphoribosyltransferase" evidence="11">
    <location>
        <begin position="35"/>
        <end position="236"/>
    </location>
</feature>
<comment type="cofactor">
    <cofactor evidence="1">
        <name>Mg(2+)</name>
        <dbReference type="ChEBI" id="CHEBI:18420"/>
    </cofactor>
</comment>
<keyword evidence="7" id="KW-0808">Transferase</keyword>
<keyword evidence="6" id="KW-0328">Glycosyltransferase</keyword>
<evidence type="ECO:0000256" key="4">
    <source>
        <dbReference type="ARBA" id="ARBA00011894"/>
    </source>
</evidence>